<dbReference type="Proteomes" id="UP000027602">
    <property type="component" value="Chromosome"/>
</dbReference>
<dbReference type="KEGG" id="bmet:BMMGA3_03360"/>
<evidence type="ECO:0000313" key="3">
    <source>
        <dbReference type="Proteomes" id="UP000027602"/>
    </source>
</evidence>
<accession>I3E2P3</accession>
<evidence type="ECO:0008006" key="4">
    <source>
        <dbReference type="Google" id="ProtNLM"/>
    </source>
</evidence>
<dbReference type="eggNOG" id="ENOG502ZBVG">
    <property type="taxonomic scope" value="Bacteria"/>
</dbReference>
<feature type="region of interest" description="Disordered" evidence="1">
    <location>
        <begin position="101"/>
        <end position="136"/>
    </location>
</feature>
<sequence length="136" mass="16119">MKLTVYYDGQFWVGVVEVNDNGKLKAGRYLFGSEPKDSEILEFIHENIDEVTNKLSQEVDIKTSSDRRANPKRLSRLVARELKMKGISSYAQEALKLEHEKRKKERQVFTRQQREEMKKRKQEIRRQKAKAKHRGK</sequence>
<organism evidence="2 3">
    <name type="scientific">Bacillus methanolicus (strain MGA3 / ATCC 53907)</name>
    <dbReference type="NCBI Taxonomy" id="796606"/>
    <lineage>
        <taxon>Bacteria</taxon>
        <taxon>Bacillati</taxon>
        <taxon>Bacillota</taxon>
        <taxon>Bacilli</taxon>
        <taxon>Bacillales</taxon>
        <taxon>Bacillaceae</taxon>
        <taxon>Bacillus</taxon>
    </lineage>
</organism>
<dbReference type="HOGENOM" id="CLU_123192_0_1_9"/>
<reference evidence="2 3" key="1">
    <citation type="journal article" date="2015" name="BMC Genomics">
        <title>Transcriptome analysis of thermophilic methylotrophic Bacillus methanolicus MGA3 using RNA-sequencing provides detailed insights into its previously uncharted transcriptional landscape.</title>
        <authorList>
            <person name="Irla M."/>
            <person name="Neshat A."/>
            <person name="Brautaset T."/>
            <person name="Ruckert C."/>
            <person name="Kalinowski J."/>
            <person name="Wendisch V.F."/>
        </authorList>
    </citation>
    <scope>NUCLEOTIDE SEQUENCE [LARGE SCALE GENOMIC DNA]</scope>
    <source>
        <strain evidence="3">MGA3 / ATCC 53907</strain>
    </source>
</reference>
<dbReference type="InterPro" id="IPR016787">
    <property type="entry name" value="UCP021328"/>
</dbReference>
<dbReference type="EMBL" id="CP007739">
    <property type="protein sequence ID" value="AIE59132.1"/>
    <property type="molecule type" value="Genomic_DNA"/>
</dbReference>
<dbReference type="AlphaFoldDB" id="I3E2P3"/>
<dbReference type="PIRSF" id="PIRSF021328">
    <property type="entry name" value="UCP021328"/>
    <property type="match status" value="1"/>
</dbReference>
<feature type="compositionally biased region" description="Basic and acidic residues" evidence="1">
    <location>
        <begin position="101"/>
        <end position="118"/>
    </location>
</feature>
<feature type="compositionally biased region" description="Basic residues" evidence="1">
    <location>
        <begin position="119"/>
        <end position="136"/>
    </location>
</feature>
<evidence type="ECO:0000256" key="1">
    <source>
        <dbReference type="SAM" id="MobiDB-lite"/>
    </source>
</evidence>
<proteinExistence type="predicted"/>
<protein>
    <recommendedName>
        <fullName evidence="4">YjdF</fullName>
    </recommendedName>
</protein>
<dbReference type="Pfam" id="PF11208">
    <property type="entry name" value="DUF2992"/>
    <property type="match status" value="1"/>
</dbReference>
<keyword evidence="3" id="KW-1185">Reference proteome</keyword>
<gene>
    <name evidence="2" type="ORF">BMMGA3_03360</name>
</gene>
<name>I3E2P3_BACMM</name>
<dbReference type="OrthoDB" id="4570726at2"/>
<dbReference type="RefSeq" id="WP_003347801.1">
    <property type="nucleotide sequence ID" value="NZ_ADWW01000003.1"/>
</dbReference>
<evidence type="ECO:0000313" key="2">
    <source>
        <dbReference type="EMBL" id="AIE59132.1"/>
    </source>
</evidence>